<organism evidence="2 3">
    <name type="scientific">Candidatus Colwellbacteria bacterium CG10_big_fil_rev_8_21_14_0_10_42_22</name>
    <dbReference type="NCBI Taxonomy" id="1974540"/>
    <lineage>
        <taxon>Bacteria</taxon>
        <taxon>Candidatus Colwelliibacteriota</taxon>
    </lineage>
</organism>
<dbReference type="Proteomes" id="UP000231466">
    <property type="component" value="Unassembled WGS sequence"/>
</dbReference>
<sequence length="239" mass="27141">MAEKLKLVLKNPVLPLTLRAGFLVLAVFWLRYEGITFFKALIFLLIFLFLYFKPKTNSGKYLISAIVWLMLVLWGPNISGLMGFYVNVVLGALAFIMLGVKNLIILRWQSAYYLLHLVLVVGATSLFLLGSISEVPLFIILFFMFKEFYKVMVKKDPNIINLVASVEAMLLIQAAWVSSFFPTSFLVSASFLVLATFVLHDTLVNYFKETFSKELLVRDLGLFVGLSVLILLMPVWGFQ</sequence>
<feature type="transmembrane region" description="Helical" evidence="1">
    <location>
        <begin position="112"/>
        <end position="129"/>
    </location>
</feature>
<keyword evidence="1" id="KW-1133">Transmembrane helix</keyword>
<dbReference type="AlphaFoldDB" id="A0A2H0VGQ1"/>
<accession>A0A2H0VGQ1</accession>
<gene>
    <name evidence="2" type="ORF">COT89_00175</name>
</gene>
<evidence type="ECO:0000256" key="1">
    <source>
        <dbReference type="SAM" id="Phobius"/>
    </source>
</evidence>
<evidence type="ECO:0000313" key="2">
    <source>
        <dbReference type="EMBL" id="PIR98294.1"/>
    </source>
</evidence>
<feature type="transmembrane region" description="Helical" evidence="1">
    <location>
        <begin position="82"/>
        <end position="100"/>
    </location>
</feature>
<feature type="transmembrane region" description="Helical" evidence="1">
    <location>
        <begin position="12"/>
        <end position="30"/>
    </location>
</feature>
<name>A0A2H0VGQ1_9BACT</name>
<proteinExistence type="predicted"/>
<comment type="caution">
    <text evidence="2">The sequence shown here is derived from an EMBL/GenBank/DDBJ whole genome shotgun (WGS) entry which is preliminary data.</text>
</comment>
<reference evidence="3" key="1">
    <citation type="submission" date="2017-09" db="EMBL/GenBank/DDBJ databases">
        <title>Depth-based differentiation of microbial function through sediment-hosted aquifers and enrichment of novel symbionts in the deep terrestrial subsurface.</title>
        <authorList>
            <person name="Probst A.J."/>
            <person name="Ladd B."/>
            <person name="Jarett J.K."/>
            <person name="Geller-Mcgrath D.E."/>
            <person name="Sieber C.M.K."/>
            <person name="Emerson J.B."/>
            <person name="Anantharaman K."/>
            <person name="Thomas B.C."/>
            <person name="Malmstrom R."/>
            <person name="Stieglmeier M."/>
            <person name="Klingl A."/>
            <person name="Woyke T."/>
            <person name="Ryan C.M."/>
            <person name="Banfield J.F."/>
        </authorList>
    </citation>
    <scope>NUCLEOTIDE SEQUENCE [LARGE SCALE GENOMIC DNA]</scope>
</reference>
<feature type="transmembrane region" description="Helical" evidence="1">
    <location>
        <begin position="219"/>
        <end position="238"/>
    </location>
</feature>
<keyword evidence="1" id="KW-0472">Membrane</keyword>
<feature type="transmembrane region" description="Helical" evidence="1">
    <location>
        <begin position="59"/>
        <end position="76"/>
    </location>
</feature>
<feature type="transmembrane region" description="Helical" evidence="1">
    <location>
        <begin position="36"/>
        <end position="52"/>
    </location>
</feature>
<evidence type="ECO:0000313" key="3">
    <source>
        <dbReference type="Proteomes" id="UP000231466"/>
    </source>
</evidence>
<dbReference type="EMBL" id="PFAH01000001">
    <property type="protein sequence ID" value="PIR98294.1"/>
    <property type="molecule type" value="Genomic_DNA"/>
</dbReference>
<protein>
    <submittedName>
        <fullName evidence="2">Uncharacterized protein</fullName>
    </submittedName>
</protein>
<keyword evidence="1" id="KW-0812">Transmembrane</keyword>